<dbReference type="Proteomes" id="UP000184609">
    <property type="component" value="Unassembled WGS sequence"/>
</dbReference>
<dbReference type="OrthoDB" id="824944at2"/>
<dbReference type="RefSeq" id="WP_073569868.1">
    <property type="nucleotide sequence ID" value="NZ_FRXN01000001.1"/>
</dbReference>
<dbReference type="STRING" id="1073327.SAMN04488108_0175"/>
<keyword evidence="2" id="KW-1185">Reference proteome</keyword>
<evidence type="ECO:0000313" key="2">
    <source>
        <dbReference type="Proteomes" id="UP000184609"/>
    </source>
</evidence>
<gene>
    <name evidence="1" type="ORF">SAMN04488108_0175</name>
</gene>
<organism evidence="1 2">
    <name type="scientific">Algoriphagus zhangzhouensis</name>
    <dbReference type="NCBI Taxonomy" id="1073327"/>
    <lineage>
        <taxon>Bacteria</taxon>
        <taxon>Pseudomonadati</taxon>
        <taxon>Bacteroidota</taxon>
        <taxon>Cytophagia</taxon>
        <taxon>Cytophagales</taxon>
        <taxon>Cyclobacteriaceae</taxon>
        <taxon>Algoriphagus</taxon>
    </lineage>
</organism>
<evidence type="ECO:0000313" key="1">
    <source>
        <dbReference type="EMBL" id="SHO59538.1"/>
    </source>
</evidence>
<reference evidence="2" key="1">
    <citation type="submission" date="2016-12" db="EMBL/GenBank/DDBJ databases">
        <authorList>
            <person name="Varghese N."/>
            <person name="Submissions S."/>
        </authorList>
    </citation>
    <scope>NUCLEOTIDE SEQUENCE [LARGE SCALE GENOMIC DNA]</scope>
    <source>
        <strain evidence="2">DSM 25035</strain>
    </source>
</reference>
<sequence length="341" mass="38504">MKKYLLILGVGAMILQSSCDSMENEAVDPQVQSGELSIANARMAEVEMLATNKIDKNYQLAEYAYEGLEICIPKEKALMKLENTRDEVQFIEDMIKKSMSVWDSTLKKRGEFLSPLSQRNHDEMAGDEHEIEFDIASFIDDETAAIDYYLRIPDIPGESRDGREPGFHFSRIIGNSSTANATEPCDNIWCDSIPPVKKPETEETAALLLELSYQRDPAQTSRLIEQLKVGTGMEPVQVSLLLPAVQRVREAARLGVNARGKADILIETLGTYYGVDVETQMNKLLAYGGAGSLAELVSEEYDDEGDIDWATIQLNRKKFEMEMLFFWKAFWETYHGTPTWE</sequence>
<accession>A0A1M7Z3M7</accession>
<dbReference type="AlphaFoldDB" id="A0A1M7Z3M7"/>
<name>A0A1M7Z3M7_9BACT</name>
<dbReference type="EMBL" id="FRXN01000001">
    <property type="protein sequence ID" value="SHO59538.1"/>
    <property type="molecule type" value="Genomic_DNA"/>
</dbReference>
<proteinExistence type="predicted"/>
<protein>
    <submittedName>
        <fullName evidence="1">Uncharacterized protein</fullName>
    </submittedName>
</protein>